<protein>
    <recommendedName>
        <fullName evidence="2">Antitoxin</fullName>
    </recommendedName>
</protein>
<evidence type="ECO:0000256" key="1">
    <source>
        <dbReference type="ARBA" id="ARBA00009981"/>
    </source>
</evidence>
<gene>
    <name evidence="3" type="ORF">HELGO_WM38276</name>
</gene>
<evidence type="ECO:0000313" key="3">
    <source>
        <dbReference type="EMBL" id="CAA6818686.1"/>
    </source>
</evidence>
<name>A0A6S6TU91_9GAMM</name>
<evidence type="ECO:0000256" key="2">
    <source>
        <dbReference type="RuleBase" id="RU362080"/>
    </source>
</evidence>
<dbReference type="SUPFAM" id="SSF143120">
    <property type="entry name" value="YefM-like"/>
    <property type="match status" value="1"/>
</dbReference>
<dbReference type="Gene3D" id="3.40.1620.10">
    <property type="entry name" value="YefM-like domain"/>
    <property type="match status" value="1"/>
</dbReference>
<dbReference type="InterPro" id="IPR036165">
    <property type="entry name" value="YefM-like_sf"/>
</dbReference>
<dbReference type="EMBL" id="CACVAT010000308">
    <property type="protein sequence ID" value="CAA6818686.1"/>
    <property type="molecule type" value="Genomic_DNA"/>
</dbReference>
<dbReference type="AlphaFoldDB" id="A0A6S6TU91"/>
<comment type="similarity">
    <text evidence="1 2">Belongs to the phD/YefM antitoxin family.</text>
</comment>
<comment type="function">
    <text evidence="2">Antitoxin component of a type II toxin-antitoxin (TA) system.</text>
</comment>
<reference evidence="3" key="1">
    <citation type="submission" date="2020-01" db="EMBL/GenBank/DDBJ databases">
        <authorList>
            <person name="Meier V. D."/>
            <person name="Meier V D."/>
        </authorList>
    </citation>
    <scope>NUCLEOTIDE SEQUENCE</scope>
    <source>
        <strain evidence="3">HLG_WM_MAG_09</strain>
    </source>
</reference>
<dbReference type="InterPro" id="IPR006442">
    <property type="entry name" value="Antitoxin_Phd/YefM"/>
</dbReference>
<organism evidence="3">
    <name type="scientific">uncultured Thiotrichaceae bacterium</name>
    <dbReference type="NCBI Taxonomy" id="298394"/>
    <lineage>
        <taxon>Bacteria</taxon>
        <taxon>Pseudomonadati</taxon>
        <taxon>Pseudomonadota</taxon>
        <taxon>Gammaproteobacteria</taxon>
        <taxon>Thiotrichales</taxon>
        <taxon>Thiotrichaceae</taxon>
        <taxon>environmental samples</taxon>
    </lineage>
</organism>
<dbReference type="NCBIfam" id="TIGR01552">
    <property type="entry name" value="phd_fam"/>
    <property type="match status" value="1"/>
</dbReference>
<accession>A0A6S6TU91</accession>
<proteinExistence type="inferred from homology"/>
<sequence>MLNWQLAEAKNRFSEVVRLALTEGPQRVTRRGDAVVVLSEAEYERITGKRQGIVEQFMQGPSLEALDLTRDKSVMRDVDL</sequence>
<dbReference type="Pfam" id="PF02604">
    <property type="entry name" value="PhdYeFM_antitox"/>
    <property type="match status" value="1"/>
</dbReference>